<dbReference type="KEGG" id="mtun:MTUNDRAET4_4200"/>
<gene>
    <name evidence="2" type="ORF">MTUNDRAET4_4200</name>
</gene>
<feature type="region of interest" description="Disordered" evidence="1">
    <location>
        <begin position="23"/>
        <end position="44"/>
    </location>
</feature>
<dbReference type="AlphaFoldDB" id="A0A4U8Z695"/>
<accession>A0A4U8Z695</accession>
<reference evidence="2 3" key="1">
    <citation type="submission" date="2019-03" db="EMBL/GenBank/DDBJ databases">
        <authorList>
            <person name="Kox A.R. M."/>
        </authorList>
    </citation>
    <scope>NUCLEOTIDE SEQUENCE [LARGE SCALE GENOMIC DNA]</scope>
    <source>
        <strain evidence="2">MTUNDRAET4 annotated genome</strain>
    </source>
</reference>
<dbReference type="Proteomes" id="UP000294360">
    <property type="component" value="Chromosome"/>
</dbReference>
<protein>
    <submittedName>
        <fullName evidence="2">Uncharacterized protein</fullName>
    </submittedName>
</protein>
<evidence type="ECO:0000256" key="1">
    <source>
        <dbReference type="SAM" id="MobiDB-lite"/>
    </source>
</evidence>
<proteinExistence type="predicted"/>
<evidence type="ECO:0000313" key="2">
    <source>
        <dbReference type="EMBL" id="VFU11081.1"/>
    </source>
</evidence>
<name>A0A4U8Z695_METTU</name>
<sequence length="57" mass="6089">MSPTLASRFRTLRAQRKSIGDLLTFGAPGSDGGPVRTSDLSPRTLRPAPGKCRCLFA</sequence>
<dbReference type="EMBL" id="LR536450">
    <property type="protein sequence ID" value="VFU11081.1"/>
    <property type="molecule type" value="Genomic_DNA"/>
</dbReference>
<organism evidence="2 3">
    <name type="scientific">Methylocella tundrae</name>
    <dbReference type="NCBI Taxonomy" id="227605"/>
    <lineage>
        <taxon>Bacteria</taxon>
        <taxon>Pseudomonadati</taxon>
        <taxon>Pseudomonadota</taxon>
        <taxon>Alphaproteobacteria</taxon>
        <taxon>Hyphomicrobiales</taxon>
        <taxon>Beijerinckiaceae</taxon>
        <taxon>Methylocella</taxon>
    </lineage>
</organism>
<evidence type="ECO:0000313" key="3">
    <source>
        <dbReference type="Proteomes" id="UP000294360"/>
    </source>
</evidence>